<reference evidence="1 2" key="1">
    <citation type="submission" date="2017-08" db="EMBL/GenBank/DDBJ databases">
        <title>Phylogenetic analysis of Mycobacterium avium complex whole genomes.</title>
        <authorList>
            <person name="Caverly L.J."/>
            <person name="Spilker T."/>
            <person name="Lipuma J."/>
        </authorList>
    </citation>
    <scope>NUCLEOTIDE SEQUENCE [LARGE SCALE GENOMIC DNA]</scope>
    <source>
        <strain evidence="1 2">FLAC0165</strain>
    </source>
</reference>
<dbReference type="AlphaFoldDB" id="A0A2A2ZC50"/>
<gene>
    <name evidence="1" type="ORF">CKJ66_25925</name>
</gene>
<evidence type="ECO:0000313" key="2">
    <source>
        <dbReference type="Proteomes" id="UP000217768"/>
    </source>
</evidence>
<sequence length="83" mass="9256">MNTTVSQLSWTCQRHSEVVLTYRRGRRSIISVKAVCSRPTPSIATDTVSIKNLLRGRHHLVDRVAASVRGIGITAQLDCLYFS</sequence>
<dbReference type="EMBL" id="NSFD01000054">
    <property type="protein sequence ID" value="PBA23973.1"/>
    <property type="molecule type" value="Genomic_DNA"/>
</dbReference>
<accession>A0A2A2ZC50</accession>
<name>A0A2A2ZC50_MYCAV</name>
<organism evidence="1 2">
    <name type="scientific">Mycobacterium avium</name>
    <dbReference type="NCBI Taxonomy" id="1764"/>
    <lineage>
        <taxon>Bacteria</taxon>
        <taxon>Bacillati</taxon>
        <taxon>Actinomycetota</taxon>
        <taxon>Actinomycetes</taxon>
        <taxon>Mycobacteriales</taxon>
        <taxon>Mycobacteriaceae</taxon>
        <taxon>Mycobacterium</taxon>
        <taxon>Mycobacterium avium complex (MAC)</taxon>
    </lineage>
</organism>
<comment type="caution">
    <text evidence="1">The sequence shown here is derived from an EMBL/GenBank/DDBJ whole genome shotgun (WGS) entry which is preliminary data.</text>
</comment>
<evidence type="ECO:0000313" key="1">
    <source>
        <dbReference type="EMBL" id="PBA23973.1"/>
    </source>
</evidence>
<dbReference type="Proteomes" id="UP000217768">
    <property type="component" value="Unassembled WGS sequence"/>
</dbReference>
<proteinExistence type="predicted"/>
<protein>
    <submittedName>
        <fullName evidence="1">Uncharacterized protein</fullName>
    </submittedName>
</protein>